<evidence type="ECO:0000313" key="2">
    <source>
        <dbReference type="Proteomes" id="UP000076858"/>
    </source>
</evidence>
<dbReference type="AlphaFoldDB" id="A0A0P6BEF9"/>
<accession>A0A0P6BEF9</accession>
<evidence type="ECO:0000313" key="1">
    <source>
        <dbReference type="EMBL" id="KZS15786.1"/>
    </source>
</evidence>
<reference evidence="1 2" key="1">
    <citation type="submission" date="2016-03" db="EMBL/GenBank/DDBJ databases">
        <title>EvidentialGene: Evidence-directed Construction of Genes on Genomes.</title>
        <authorList>
            <person name="Gilbert D.G."/>
            <person name="Choi J.-H."/>
            <person name="Mockaitis K."/>
            <person name="Colbourne J."/>
            <person name="Pfrender M."/>
        </authorList>
    </citation>
    <scope>NUCLEOTIDE SEQUENCE [LARGE SCALE GENOMIC DNA]</scope>
    <source>
        <strain evidence="1 2">Xinb3</strain>
        <tissue evidence="1">Complete organism</tissue>
    </source>
</reference>
<gene>
    <name evidence="1" type="ORF">APZ42_018589</name>
</gene>
<dbReference type="EMBL" id="LRGB01000858">
    <property type="protein sequence ID" value="KZS15786.1"/>
    <property type="molecule type" value="Genomic_DNA"/>
</dbReference>
<proteinExistence type="predicted"/>
<organism evidence="1 2">
    <name type="scientific">Daphnia magna</name>
    <dbReference type="NCBI Taxonomy" id="35525"/>
    <lineage>
        <taxon>Eukaryota</taxon>
        <taxon>Metazoa</taxon>
        <taxon>Ecdysozoa</taxon>
        <taxon>Arthropoda</taxon>
        <taxon>Crustacea</taxon>
        <taxon>Branchiopoda</taxon>
        <taxon>Diplostraca</taxon>
        <taxon>Cladocera</taxon>
        <taxon>Anomopoda</taxon>
        <taxon>Daphniidae</taxon>
        <taxon>Daphnia</taxon>
    </lineage>
</organism>
<sequence length="116" mass="13517">MFVFFSLSIFLFVRRLCLADEFLWHSNFVAFIVALLLMCLPYVSISARCLGRLPRQTQSDVRIERRVFSELIPPTLDSNSIISFLHVLRSIRILVRVRAVRPLTCVRWSIMSIKTS</sequence>
<name>A0A0P6BEF9_9CRUS</name>
<keyword evidence="2" id="KW-1185">Reference proteome</keyword>
<protein>
    <submittedName>
        <fullName evidence="1">Uncharacterized protein</fullName>
    </submittedName>
</protein>
<dbReference type="Proteomes" id="UP000076858">
    <property type="component" value="Unassembled WGS sequence"/>
</dbReference>
<comment type="caution">
    <text evidence="1">The sequence shown here is derived from an EMBL/GenBank/DDBJ whole genome shotgun (WGS) entry which is preliminary data.</text>
</comment>